<proteinExistence type="inferred from homology"/>
<dbReference type="PANTHER" id="PTHR38432">
    <property type="entry name" value="TELA-LIKE PROTEIN SAOUHSC_01408"/>
    <property type="match status" value="1"/>
</dbReference>
<dbReference type="InterPro" id="IPR008863">
    <property type="entry name" value="Toxic_anion-R_TelA"/>
</dbReference>
<evidence type="ECO:0000256" key="3">
    <source>
        <dbReference type="SAM" id="Coils"/>
    </source>
</evidence>
<organism evidence="4 5">
    <name type="scientific">Stenotrophomonas maltophilia</name>
    <name type="common">Pseudomonas maltophilia</name>
    <name type="synonym">Xanthomonas maltophilia</name>
    <dbReference type="NCBI Taxonomy" id="40324"/>
    <lineage>
        <taxon>Bacteria</taxon>
        <taxon>Pseudomonadati</taxon>
        <taxon>Pseudomonadota</taxon>
        <taxon>Gammaproteobacteria</taxon>
        <taxon>Lysobacterales</taxon>
        <taxon>Lysobacteraceae</taxon>
        <taxon>Stenotrophomonas</taxon>
        <taxon>Stenotrophomonas maltophilia group</taxon>
    </lineage>
</organism>
<sequence length="370" mass="40945">MTKDSQSPGTLVTTTASALDDGALQALGLARDDLPRIAEIGRELQDLRPGRLQVFGREAATRTAAFSGQLLDQVRNVDLDASGEKLGEVVRIARSLKLDGFSERSKVPIIGGLIDRFRASKGELVQKFSDTNAQIEQLMADVGTQQALMGKRVGDFDRMHDIVREERHALGLYAAAGKQRLAELQAEQLAGQGSKDPQQRIRQSEIDNGIRLIEKRVSDLVLMQHAADQSLPMIRLIQANALQLIEKFNTVRDITIPSWKRQFAIQLSLGEQKNAAELASAIYDATNELMRRNADLMRQTAVATARSNQRGVIDVATLRHVHEQLIATVEEVRSIHREGMQQRQQAEVELARLRDDVQQRLAAPTVASNG</sequence>
<evidence type="ECO:0000313" key="5">
    <source>
        <dbReference type="Proteomes" id="UP000487117"/>
    </source>
</evidence>
<evidence type="ECO:0000313" key="4">
    <source>
        <dbReference type="EMBL" id="KAF1015880.1"/>
    </source>
</evidence>
<evidence type="ECO:0000256" key="1">
    <source>
        <dbReference type="ARBA" id="ARBA00005541"/>
    </source>
</evidence>
<comment type="similarity">
    <text evidence="1 2">Belongs to the TelA family.</text>
</comment>
<dbReference type="EMBL" id="WNDS01000002">
    <property type="protein sequence ID" value="KAF1015880.1"/>
    <property type="molecule type" value="Genomic_DNA"/>
</dbReference>
<accession>A0A7V8JMA9</accession>
<keyword evidence="3" id="KW-0175">Coiled coil</keyword>
<dbReference type="PIRSF" id="PIRSF026508">
    <property type="entry name" value="TelA"/>
    <property type="match status" value="1"/>
</dbReference>
<dbReference type="AlphaFoldDB" id="A0A7V8JMA9"/>
<reference evidence="5" key="1">
    <citation type="journal article" date="2020" name="MBio">
        <title>Horizontal gene transfer to a defensive symbiont with a reduced genome amongst a multipartite beetle microbiome.</title>
        <authorList>
            <person name="Waterworth S.C."/>
            <person name="Florez L.V."/>
            <person name="Rees E.R."/>
            <person name="Hertweck C."/>
            <person name="Kaltenpoth M."/>
            <person name="Kwan J.C."/>
        </authorList>
    </citation>
    <scope>NUCLEOTIDE SEQUENCE [LARGE SCALE GENOMIC DNA]</scope>
</reference>
<name>A0A7V8JMA9_STEMA</name>
<protein>
    <submittedName>
        <fullName evidence="4">TelA-like protein</fullName>
    </submittedName>
</protein>
<comment type="caution">
    <text evidence="4">The sequence shown here is derived from an EMBL/GenBank/DDBJ whole genome shotgun (WGS) entry which is preliminary data.</text>
</comment>
<dbReference type="Pfam" id="PF05816">
    <property type="entry name" value="TelA"/>
    <property type="match status" value="1"/>
</dbReference>
<dbReference type="PANTHER" id="PTHR38432:SF1">
    <property type="entry name" value="TELA-LIKE PROTEIN SAOUHSC_01408"/>
    <property type="match status" value="1"/>
</dbReference>
<feature type="coiled-coil region" evidence="3">
    <location>
        <begin position="336"/>
        <end position="363"/>
    </location>
</feature>
<gene>
    <name evidence="4" type="ORF">GAK31_01363</name>
</gene>
<dbReference type="Proteomes" id="UP000487117">
    <property type="component" value="Unassembled WGS sequence"/>
</dbReference>
<evidence type="ECO:0000256" key="2">
    <source>
        <dbReference type="PIRNR" id="PIRNR026508"/>
    </source>
</evidence>